<evidence type="ECO:0000313" key="4">
    <source>
        <dbReference type="EMBL" id="QDU92681.1"/>
    </source>
</evidence>
<dbReference type="OrthoDB" id="251024at2"/>
<reference evidence="4 5" key="1">
    <citation type="submission" date="2019-02" db="EMBL/GenBank/DDBJ databases">
        <title>Deep-cultivation of Planctomycetes and their phenomic and genomic characterization uncovers novel biology.</title>
        <authorList>
            <person name="Wiegand S."/>
            <person name="Jogler M."/>
            <person name="Boedeker C."/>
            <person name="Pinto D."/>
            <person name="Vollmers J."/>
            <person name="Rivas-Marin E."/>
            <person name="Kohn T."/>
            <person name="Peeters S.H."/>
            <person name="Heuer A."/>
            <person name="Rast P."/>
            <person name="Oberbeckmann S."/>
            <person name="Bunk B."/>
            <person name="Jeske O."/>
            <person name="Meyerdierks A."/>
            <person name="Storesund J.E."/>
            <person name="Kallscheuer N."/>
            <person name="Luecker S."/>
            <person name="Lage O.M."/>
            <person name="Pohl T."/>
            <person name="Merkel B.J."/>
            <person name="Hornburger P."/>
            <person name="Mueller R.-W."/>
            <person name="Bruemmer F."/>
            <person name="Labrenz M."/>
            <person name="Spormann A.M."/>
            <person name="Op den Camp H."/>
            <person name="Overmann J."/>
            <person name="Amann R."/>
            <person name="Jetten M.S.M."/>
            <person name="Mascher T."/>
            <person name="Medema M.H."/>
            <person name="Devos D.P."/>
            <person name="Kaster A.-K."/>
            <person name="Ovreas L."/>
            <person name="Rohde M."/>
            <person name="Galperin M.Y."/>
            <person name="Jogler C."/>
        </authorList>
    </citation>
    <scope>NUCLEOTIDE SEQUENCE [LARGE SCALE GENOMIC DNA]</scope>
    <source>
        <strain evidence="4 5">Pla85_3_4</strain>
    </source>
</reference>
<dbReference type="PANTHER" id="PTHR19879">
    <property type="entry name" value="TRANSCRIPTION INITIATION FACTOR TFIID"/>
    <property type="match status" value="1"/>
</dbReference>
<dbReference type="RefSeq" id="WP_145048845.1">
    <property type="nucleotide sequence ID" value="NZ_CP036433.1"/>
</dbReference>
<evidence type="ECO:0000259" key="3">
    <source>
        <dbReference type="Pfam" id="PF03983"/>
    </source>
</evidence>
<dbReference type="GO" id="GO:0042802">
    <property type="term" value="F:identical protein binding"/>
    <property type="evidence" value="ECO:0007669"/>
    <property type="project" value="InterPro"/>
</dbReference>
<dbReference type="Gene3D" id="2.30.30.700">
    <property type="entry name" value="SLA1 homology domain 1"/>
    <property type="match status" value="1"/>
</dbReference>
<dbReference type="Pfam" id="PF03983">
    <property type="entry name" value="SHD1"/>
    <property type="match status" value="1"/>
</dbReference>
<dbReference type="GO" id="GO:0008092">
    <property type="term" value="F:cytoskeletal protein binding"/>
    <property type="evidence" value="ECO:0007669"/>
    <property type="project" value="InterPro"/>
</dbReference>
<dbReference type="InterPro" id="IPR015943">
    <property type="entry name" value="WD40/YVTN_repeat-like_dom_sf"/>
</dbReference>
<gene>
    <name evidence="4" type="ORF">Pla8534_04290</name>
</gene>
<keyword evidence="5" id="KW-1185">Reference proteome</keyword>
<proteinExistence type="predicted"/>
<keyword evidence="1" id="KW-0853">WD repeat</keyword>
<dbReference type="GO" id="GO:0030674">
    <property type="term" value="F:protein-macromolecule adaptor activity"/>
    <property type="evidence" value="ECO:0007669"/>
    <property type="project" value="InterPro"/>
</dbReference>
<dbReference type="InterPro" id="IPR001680">
    <property type="entry name" value="WD40_rpt"/>
</dbReference>
<dbReference type="InterPro" id="IPR036322">
    <property type="entry name" value="WD40_repeat_dom_sf"/>
</dbReference>
<sequence precursor="true">MKKALLYSAVILLAGVAPAVAREWSDPTGTFKIEAEAVRVAAGKVFLQKPDNKVIEVELAGLSPQDLFWLQGQPQFGPYFRVHPELQAKSTTRANTPVAPVGPAGSMTMAKISVPAGFTSGEVRRFPSLLWAYTSVAFSPNGALLAAGKMDSRLMLFDIDKNKLLITLEKLDQLGQVKRLAFTPDGKKLLAGGSSGRILVWEASSRGELKLVSQFVGHSGKINSITISADSKYALSGSEDKSLRYWELDSGREVHAFEEFRAGVKASFLTPNGRQALGSDGDALILFDLQRGVSIQQMKLGSSTPQDVEISPNGQHVVLSDSYTVRMFNIGNGVEAGVMENEQTIQWAVGISPDSRFIASCGNAMVSIWSVKTGKRLHVVDLSTTGYVKSVAFSPDGLHLTAASGNAGQELQVFRLPELID</sequence>
<name>A0A518DLI0_9BACT</name>
<feature type="signal peptide" evidence="2">
    <location>
        <begin position="1"/>
        <end position="21"/>
    </location>
</feature>
<dbReference type="Gene3D" id="2.130.10.10">
    <property type="entry name" value="YVTN repeat-like/Quinoprotein amine dehydrogenase"/>
    <property type="match status" value="2"/>
</dbReference>
<dbReference type="SUPFAM" id="SSF50978">
    <property type="entry name" value="WD40 repeat-like"/>
    <property type="match status" value="1"/>
</dbReference>
<dbReference type="PANTHER" id="PTHR19879:SF9">
    <property type="entry name" value="TRANSCRIPTION INITIATION FACTOR TFIID SUBUNIT 5"/>
    <property type="match status" value="1"/>
</dbReference>
<protein>
    <submittedName>
        <fullName evidence="4">WD domain, G-beta repeat</fullName>
    </submittedName>
</protein>
<feature type="repeat" description="WD" evidence="1">
    <location>
        <begin position="215"/>
        <end position="256"/>
    </location>
</feature>
<dbReference type="GO" id="GO:0043130">
    <property type="term" value="F:ubiquitin binding"/>
    <property type="evidence" value="ECO:0007669"/>
    <property type="project" value="InterPro"/>
</dbReference>
<dbReference type="AlphaFoldDB" id="A0A518DLI0"/>
<evidence type="ECO:0000256" key="1">
    <source>
        <dbReference type="PROSITE-ProRule" id="PRU00221"/>
    </source>
</evidence>
<evidence type="ECO:0000313" key="5">
    <source>
        <dbReference type="Proteomes" id="UP000317648"/>
    </source>
</evidence>
<dbReference type="SMART" id="SM00320">
    <property type="entry name" value="WD40"/>
    <property type="match status" value="7"/>
</dbReference>
<feature type="chain" id="PRO_5021857846" evidence="2">
    <location>
        <begin position="22"/>
        <end position="421"/>
    </location>
</feature>
<organism evidence="4 5">
    <name type="scientific">Lignipirellula cremea</name>
    <dbReference type="NCBI Taxonomy" id="2528010"/>
    <lineage>
        <taxon>Bacteria</taxon>
        <taxon>Pseudomonadati</taxon>
        <taxon>Planctomycetota</taxon>
        <taxon>Planctomycetia</taxon>
        <taxon>Pirellulales</taxon>
        <taxon>Pirellulaceae</taxon>
        <taxon>Lignipirellula</taxon>
    </lineage>
</organism>
<feature type="repeat" description="WD" evidence="1">
    <location>
        <begin position="134"/>
        <end position="167"/>
    </location>
</feature>
<dbReference type="Proteomes" id="UP000317648">
    <property type="component" value="Chromosome"/>
</dbReference>
<dbReference type="EMBL" id="CP036433">
    <property type="protein sequence ID" value="QDU92681.1"/>
    <property type="molecule type" value="Genomic_DNA"/>
</dbReference>
<dbReference type="PROSITE" id="PS50294">
    <property type="entry name" value="WD_REPEATS_REGION"/>
    <property type="match status" value="1"/>
</dbReference>
<dbReference type="InterPro" id="IPR007131">
    <property type="entry name" value="SHD1"/>
</dbReference>
<accession>A0A518DLI0</accession>
<dbReference type="CDD" id="cd00200">
    <property type="entry name" value="WD40"/>
    <property type="match status" value="1"/>
</dbReference>
<evidence type="ECO:0000256" key="2">
    <source>
        <dbReference type="SAM" id="SignalP"/>
    </source>
</evidence>
<feature type="domain" description="SLA1 homology" evidence="3">
    <location>
        <begin position="18"/>
        <end position="70"/>
    </location>
</feature>
<dbReference type="KEGG" id="lcre:Pla8534_04290"/>
<dbReference type="Pfam" id="PF00400">
    <property type="entry name" value="WD40"/>
    <property type="match status" value="5"/>
</dbReference>
<dbReference type="PROSITE" id="PS50082">
    <property type="entry name" value="WD_REPEATS_2"/>
    <property type="match status" value="3"/>
</dbReference>
<feature type="repeat" description="WD" evidence="1">
    <location>
        <begin position="177"/>
        <end position="211"/>
    </location>
</feature>
<keyword evidence="2" id="KW-0732">Signal</keyword>